<reference evidence="1 2" key="1">
    <citation type="journal article" date="2023" name="G3 (Bethesda)">
        <title>A chromosome-length genome assembly and annotation of blackberry (Rubus argutus, cv. 'Hillquist').</title>
        <authorList>
            <person name="Bruna T."/>
            <person name="Aryal R."/>
            <person name="Dudchenko O."/>
            <person name="Sargent D.J."/>
            <person name="Mead D."/>
            <person name="Buti M."/>
            <person name="Cavallini A."/>
            <person name="Hytonen T."/>
            <person name="Andres J."/>
            <person name="Pham M."/>
            <person name="Weisz D."/>
            <person name="Mascagni F."/>
            <person name="Usai G."/>
            <person name="Natali L."/>
            <person name="Bassil N."/>
            <person name="Fernandez G.E."/>
            <person name="Lomsadze A."/>
            <person name="Armour M."/>
            <person name="Olukolu B."/>
            <person name="Poorten T."/>
            <person name="Britton C."/>
            <person name="Davik J."/>
            <person name="Ashrafi H."/>
            <person name="Aiden E.L."/>
            <person name="Borodovsky M."/>
            <person name="Worthington M."/>
        </authorList>
    </citation>
    <scope>NUCLEOTIDE SEQUENCE [LARGE SCALE GENOMIC DNA]</scope>
    <source>
        <strain evidence="1">PI 553951</strain>
    </source>
</reference>
<name>A0AAW1X6T8_RUBAR</name>
<keyword evidence="2" id="KW-1185">Reference proteome</keyword>
<dbReference type="Proteomes" id="UP001457282">
    <property type="component" value="Unassembled WGS sequence"/>
</dbReference>
<evidence type="ECO:0000313" key="2">
    <source>
        <dbReference type="Proteomes" id="UP001457282"/>
    </source>
</evidence>
<organism evidence="1 2">
    <name type="scientific">Rubus argutus</name>
    <name type="common">Southern blackberry</name>
    <dbReference type="NCBI Taxonomy" id="59490"/>
    <lineage>
        <taxon>Eukaryota</taxon>
        <taxon>Viridiplantae</taxon>
        <taxon>Streptophyta</taxon>
        <taxon>Embryophyta</taxon>
        <taxon>Tracheophyta</taxon>
        <taxon>Spermatophyta</taxon>
        <taxon>Magnoliopsida</taxon>
        <taxon>eudicotyledons</taxon>
        <taxon>Gunneridae</taxon>
        <taxon>Pentapetalae</taxon>
        <taxon>rosids</taxon>
        <taxon>fabids</taxon>
        <taxon>Rosales</taxon>
        <taxon>Rosaceae</taxon>
        <taxon>Rosoideae</taxon>
        <taxon>Rosoideae incertae sedis</taxon>
        <taxon>Rubus</taxon>
    </lineage>
</organism>
<sequence>MLRSGRGREEKLMQRQARWRCGGAGLVVIEHGLVSGGWAVEELSVLGSDDGGDDDCSTVVVRMVSKGGGGAEGKGQLGLLFACELI</sequence>
<gene>
    <name evidence="1" type="ORF">M0R45_019270</name>
</gene>
<dbReference type="EMBL" id="JBEDUW010000004">
    <property type="protein sequence ID" value="KAK9932019.1"/>
    <property type="molecule type" value="Genomic_DNA"/>
</dbReference>
<dbReference type="AlphaFoldDB" id="A0AAW1X6T8"/>
<comment type="caution">
    <text evidence="1">The sequence shown here is derived from an EMBL/GenBank/DDBJ whole genome shotgun (WGS) entry which is preliminary data.</text>
</comment>
<accession>A0AAW1X6T8</accession>
<evidence type="ECO:0000313" key="1">
    <source>
        <dbReference type="EMBL" id="KAK9932019.1"/>
    </source>
</evidence>
<proteinExistence type="predicted"/>
<protein>
    <submittedName>
        <fullName evidence="1">Uncharacterized protein</fullName>
    </submittedName>
</protein>